<organism evidence="1 2">
    <name type="scientific">Pisum sativum</name>
    <name type="common">Garden pea</name>
    <name type="synonym">Lathyrus oleraceus</name>
    <dbReference type="NCBI Taxonomy" id="3888"/>
    <lineage>
        <taxon>Eukaryota</taxon>
        <taxon>Viridiplantae</taxon>
        <taxon>Streptophyta</taxon>
        <taxon>Embryophyta</taxon>
        <taxon>Tracheophyta</taxon>
        <taxon>Spermatophyta</taxon>
        <taxon>Magnoliopsida</taxon>
        <taxon>eudicotyledons</taxon>
        <taxon>Gunneridae</taxon>
        <taxon>Pentapetalae</taxon>
        <taxon>rosids</taxon>
        <taxon>fabids</taxon>
        <taxon>Fabales</taxon>
        <taxon>Fabaceae</taxon>
        <taxon>Papilionoideae</taxon>
        <taxon>50 kb inversion clade</taxon>
        <taxon>NPAAA clade</taxon>
        <taxon>Hologalegina</taxon>
        <taxon>IRL clade</taxon>
        <taxon>Fabeae</taxon>
        <taxon>Lathyrus</taxon>
    </lineage>
</organism>
<proteinExistence type="predicted"/>
<dbReference type="Proteomes" id="UP001058974">
    <property type="component" value="Chromosome 6"/>
</dbReference>
<keyword evidence="2" id="KW-1185">Reference proteome</keyword>
<sequence>MKDFDPIPMTYTQILPYLLQRGLVETRPLAPPSTPPPRGYDANAICDFHACSLGNTTYRCLALKFKVHDLLDRKVISFTTKNSNVKNNPMPRHDGPNINVLHDDCKICRSDPNKCKKMKRCLQQMMTSGLVQTGYSKKIGDVSTIESQRAHNLRYSLPERRNACVISDSCAHVSSDADPDTSSYVILDIGSDVSKVRRPYCLPCFGTIPVYKY</sequence>
<dbReference type="EMBL" id="JAMSHJ010000006">
    <property type="protein sequence ID" value="KAI5400523.1"/>
    <property type="molecule type" value="Genomic_DNA"/>
</dbReference>
<dbReference type="PANTHER" id="PTHR32108">
    <property type="entry name" value="DNA-DIRECTED RNA POLYMERASE SUBUNIT ALPHA"/>
    <property type="match status" value="1"/>
</dbReference>
<dbReference type="AlphaFoldDB" id="A0A9D5AAC6"/>
<evidence type="ECO:0000313" key="2">
    <source>
        <dbReference type="Proteomes" id="UP001058974"/>
    </source>
</evidence>
<evidence type="ECO:0000313" key="1">
    <source>
        <dbReference type="EMBL" id="KAI5400523.1"/>
    </source>
</evidence>
<reference evidence="1 2" key="1">
    <citation type="journal article" date="2022" name="Nat. Genet.">
        <title>Improved pea reference genome and pan-genome highlight genomic features and evolutionary characteristics.</title>
        <authorList>
            <person name="Yang T."/>
            <person name="Liu R."/>
            <person name="Luo Y."/>
            <person name="Hu S."/>
            <person name="Wang D."/>
            <person name="Wang C."/>
            <person name="Pandey M.K."/>
            <person name="Ge S."/>
            <person name="Xu Q."/>
            <person name="Li N."/>
            <person name="Li G."/>
            <person name="Huang Y."/>
            <person name="Saxena R.K."/>
            <person name="Ji Y."/>
            <person name="Li M."/>
            <person name="Yan X."/>
            <person name="He Y."/>
            <person name="Liu Y."/>
            <person name="Wang X."/>
            <person name="Xiang C."/>
            <person name="Varshney R.K."/>
            <person name="Ding H."/>
            <person name="Gao S."/>
            <person name="Zong X."/>
        </authorList>
    </citation>
    <scope>NUCLEOTIDE SEQUENCE [LARGE SCALE GENOMIC DNA]</scope>
    <source>
        <strain evidence="1 2">cv. Zhongwan 6</strain>
    </source>
</reference>
<gene>
    <name evidence="1" type="ORF">KIW84_065417</name>
</gene>
<name>A0A9D5AAC6_PEA</name>
<protein>
    <submittedName>
        <fullName evidence="1">Uncharacterized protein</fullName>
    </submittedName>
</protein>
<dbReference type="PANTHER" id="PTHR32108:SF9">
    <property type="entry name" value="REVERSE TRANSCRIPTASE RNASE H-LIKE DOMAIN-CONTAINING PROTEIN"/>
    <property type="match status" value="1"/>
</dbReference>
<comment type="caution">
    <text evidence="1">The sequence shown here is derived from an EMBL/GenBank/DDBJ whole genome shotgun (WGS) entry which is preliminary data.</text>
</comment>
<dbReference type="Gramene" id="Psat06G0541700-T1">
    <property type="protein sequence ID" value="KAI5400523.1"/>
    <property type="gene ID" value="KIW84_065417"/>
</dbReference>
<accession>A0A9D5AAC6</accession>